<reference evidence="7 8" key="1">
    <citation type="submission" date="2022-11" db="EMBL/GenBank/DDBJ databases">
        <title>Minimal conservation of predation-associated metabolite biosynthetic gene clusters underscores biosynthetic potential of Myxococcota including descriptions for ten novel species: Archangium lansinium sp. nov., Myxococcus landrumus sp. nov., Nannocystis bai.</title>
        <authorList>
            <person name="Ahearne A."/>
            <person name="Stevens C."/>
            <person name="Phillips K."/>
        </authorList>
    </citation>
    <scope>NUCLEOTIDE SEQUENCE [LARGE SCALE GENOMIC DNA]</scope>
    <source>
        <strain evidence="7 8">MIWBW</strain>
    </source>
</reference>
<accession>A0ABT4AAC0</accession>
<dbReference type="PANTHER" id="PTHR30404:SF0">
    <property type="entry name" value="N-ACETYLMURAMOYL-L-ALANINE AMIDASE AMIC"/>
    <property type="match status" value="1"/>
</dbReference>
<gene>
    <name evidence="7" type="ORF">OV287_25785</name>
</gene>
<evidence type="ECO:0000313" key="7">
    <source>
        <dbReference type="EMBL" id="MCY1077887.1"/>
    </source>
</evidence>
<dbReference type="EMBL" id="JAPNKA010000001">
    <property type="protein sequence ID" value="MCY1077887.1"/>
    <property type="molecule type" value="Genomic_DNA"/>
</dbReference>
<name>A0ABT4AAC0_9BACT</name>
<evidence type="ECO:0000256" key="4">
    <source>
        <dbReference type="SAM" id="MobiDB-lite"/>
    </source>
</evidence>
<evidence type="ECO:0000256" key="2">
    <source>
        <dbReference type="ARBA" id="ARBA00011901"/>
    </source>
</evidence>
<evidence type="ECO:0000313" key="8">
    <source>
        <dbReference type="Proteomes" id="UP001207654"/>
    </source>
</evidence>
<dbReference type="Gene3D" id="3.40.630.40">
    <property type="entry name" value="Zn-dependent exopeptidases"/>
    <property type="match status" value="1"/>
</dbReference>
<feature type="region of interest" description="Disordered" evidence="4">
    <location>
        <begin position="22"/>
        <end position="53"/>
    </location>
</feature>
<comment type="caution">
    <text evidence="7">The sequence shown here is derived from an EMBL/GenBank/DDBJ whole genome shotgun (WGS) entry which is preliminary data.</text>
</comment>
<keyword evidence="3" id="KW-0378">Hydrolase</keyword>
<dbReference type="RefSeq" id="WP_267536695.1">
    <property type="nucleotide sequence ID" value="NZ_JAPNKA010000001.1"/>
</dbReference>
<keyword evidence="5" id="KW-0732">Signal</keyword>
<sequence length="313" mass="34097">MQKRPAWPLLLGLALSAAGCEEQARAAPPPPEATPAPAVIATPAPAPEAPPRWPAASAPLTVAKVEFPRGFGKKRLYLDAGHGAPGNEGNTSVTCEPEEAHTLRVAQDLAKRLEATGHFLVKLSRKSGERPTYQTRLEEAERWRAQLFVSIHSDSRGETSWWRGSPEEHWCLRNDSAPGYSVLYADDTAEPLLSRRLTLARTLARRMGEAGFLPYGGEDYVGLYAPDSEQAGTFVSRHLPGQRIFVLRTPPMPSIIIETHHALDFEEVARWREERTLEAFAAAVAQGVVDAFAPPPSASPPPRVSTRATLPAP</sequence>
<dbReference type="CDD" id="cd02696">
    <property type="entry name" value="MurNAc-LAA"/>
    <property type="match status" value="1"/>
</dbReference>
<comment type="catalytic activity">
    <reaction evidence="1">
        <text>Hydrolyzes the link between N-acetylmuramoyl residues and L-amino acid residues in certain cell-wall glycopeptides.</text>
        <dbReference type="EC" id="3.5.1.28"/>
    </reaction>
</comment>
<protein>
    <recommendedName>
        <fullName evidence="2">N-acetylmuramoyl-L-alanine amidase</fullName>
        <ecNumber evidence="2">3.5.1.28</ecNumber>
    </recommendedName>
</protein>
<dbReference type="Proteomes" id="UP001207654">
    <property type="component" value="Unassembled WGS sequence"/>
</dbReference>
<dbReference type="SUPFAM" id="SSF53187">
    <property type="entry name" value="Zn-dependent exopeptidases"/>
    <property type="match status" value="1"/>
</dbReference>
<dbReference type="InterPro" id="IPR050695">
    <property type="entry name" value="N-acetylmuramoyl_amidase_3"/>
</dbReference>
<evidence type="ECO:0000256" key="3">
    <source>
        <dbReference type="ARBA" id="ARBA00022801"/>
    </source>
</evidence>
<organism evidence="7 8">
    <name type="scientific">Archangium lansingense</name>
    <dbReference type="NCBI Taxonomy" id="2995310"/>
    <lineage>
        <taxon>Bacteria</taxon>
        <taxon>Pseudomonadati</taxon>
        <taxon>Myxococcota</taxon>
        <taxon>Myxococcia</taxon>
        <taxon>Myxococcales</taxon>
        <taxon>Cystobacterineae</taxon>
        <taxon>Archangiaceae</taxon>
        <taxon>Archangium</taxon>
    </lineage>
</organism>
<dbReference type="PROSITE" id="PS51257">
    <property type="entry name" value="PROKAR_LIPOPROTEIN"/>
    <property type="match status" value="1"/>
</dbReference>
<feature type="compositionally biased region" description="Pro residues" evidence="4">
    <location>
        <begin position="44"/>
        <end position="53"/>
    </location>
</feature>
<evidence type="ECO:0000256" key="5">
    <source>
        <dbReference type="SAM" id="SignalP"/>
    </source>
</evidence>
<dbReference type="Pfam" id="PF01520">
    <property type="entry name" value="Amidase_3"/>
    <property type="match status" value="1"/>
</dbReference>
<proteinExistence type="predicted"/>
<evidence type="ECO:0000256" key="1">
    <source>
        <dbReference type="ARBA" id="ARBA00001561"/>
    </source>
</evidence>
<evidence type="ECO:0000259" key="6">
    <source>
        <dbReference type="SMART" id="SM00646"/>
    </source>
</evidence>
<feature type="signal peptide" evidence="5">
    <location>
        <begin position="1"/>
        <end position="26"/>
    </location>
</feature>
<keyword evidence="8" id="KW-1185">Reference proteome</keyword>
<feature type="chain" id="PRO_5046507421" description="N-acetylmuramoyl-L-alanine amidase" evidence="5">
    <location>
        <begin position="27"/>
        <end position="313"/>
    </location>
</feature>
<feature type="region of interest" description="Disordered" evidence="4">
    <location>
        <begin position="293"/>
        <end position="313"/>
    </location>
</feature>
<dbReference type="EC" id="3.5.1.28" evidence="2"/>
<dbReference type="PANTHER" id="PTHR30404">
    <property type="entry name" value="N-ACETYLMURAMOYL-L-ALANINE AMIDASE"/>
    <property type="match status" value="1"/>
</dbReference>
<feature type="domain" description="MurNAc-LAA" evidence="6">
    <location>
        <begin position="137"/>
        <end position="289"/>
    </location>
</feature>
<dbReference type="SMART" id="SM00646">
    <property type="entry name" value="Ami_3"/>
    <property type="match status" value="1"/>
</dbReference>
<feature type="compositionally biased region" description="Pro residues" evidence="4">
    <location>
        <begin position="293"/>
        <end position="303"/>
    </location>
</feature>
<dbReference type="InterPro" id="IPR002508">
    <property type="entry name" value="MurNAc-LAA_cat"/>
</dbReference>